<keyword evidence="1" id="KW-0802">TPR repeat</keyword>
<evidence type="ECO:0000313" key="3">
    <source>
        <dbReference type="EMBL" id="MBL0744907.1"/>
    </source>
</evidence>
<dbReference type="SUPFAM" id="SSF48452">
    <property type="entry name" value="TPR-like"/>
    <property type="match status" value="1"/>
</dbReference>
<protein>
    <recommendedName>
        <fullName evidence="5">Tetratricopeptide repeat protein</fullName>
    </recommendedName>
</protein>
<dbReference type="SMART" id="SM00028">
    <property type="entry name" value="TPR"/>
    <property type="match status" value="2"/>
</dbReference>
<evidence type="ECO:0000256" key="1">
    <source>
        <dbReference type="PROSITE-ProRule" id="PRU00339"/>
    </source>
</evidence>
<gene>
    <name evidence="3" type="ORF">JI741_26985</name>
</gene>
<dbReference type="Proteomes" id="UP000613030">
    <property type="component" value="Unassembled WGS sequence"/>
</dbReference>
<evidence type="ECO:0008006" key="5">
    <source>
        <dbReference type="Google" id="ProtNLM"/>
    </source>
</evidence>
<evidence type="ECO:0000313" key="4">
    <source>
        <dbReference type="Proteomes" id="UP000613030"/>
    </source>
</evidence>
<name>A0ABS1L1U7_9BACT</name>
<comment type="caution">
    <text evidence="3">The sequence shown here is derived from an EMBL/GenBank/DDBJ whole genome shotgun (WGS) entry which is preliminary data.</text>
</comment>
<feature type="chain" id="PRO_5045285112" description="Tetratricopeptide repeat protein" evidence="2">
    <location>
        <begin position="23"/>
        <end position="466"/>
    </location>
</feature>
<sequence length="466" mass="53799">MKRVLFRGLLLIVAVTSLSACATYYQQHGEFNYEFEKGDLKQALNAMKPGEAESKSRFIYFVNKGLLLSITGQYAESNDYFEKAFLFGEDYRINYFNEATSYLTNPNFTVYRGEDHEHLMLLYFKAINYLKLNQPESALIECRRLNIRLNQLTDKYASEEKLQRDAFIHTLMGIIYQSAKDYNNAFIAYRNAVDVYENDYARMFSMTVPEQLKKDLLNTAYWTGFVDEFENYKAKFDMPDYTAVQPDAELVFFWHNGLAPVKSEWSINFVIAPGVGNVMVFSNEQLGFSFPFPVEDEKERRDLASLQVFRVAFPRYVERPLYFPSANLESAGATYPLALAEDINKVAFKSLRQRMLQEFGKGLLRAALKKAAEQGLRKKDDRLGAVLGMVNAMTEKADTRNWQTLPHSIFYARMPLKEGANNVKLTLQNGEHQPTDYNFTYEPKKGQTLFHTFSSLETLPASYSFY</sequence>
<dbReference type="InterPro" id="IPR019734">
    <property type="entry name" value="TPR_rpt"/>
</dbReference>
<feature type="signal peptide" evidence="2">
    <location>
        <begin position="1"/>
        <end position="22"/>
    </location>
</feature>
<dbReference type="PROSITE" id="PS50005">
    <property type="entry name" value="TPR"/>
    <property type="match status" value="1"/>
</dbReference>
<reference evidence="3 4" key="1">
    <citation type="submission" date="2021-01" db="EMBL/GenBank/DDBJ databases">
        <title>Chryseolinea sp. Jin1 Genome sequencing and assembly.</title>
        <authorList>
            <person name="Kim I."/>
        </authorList>
    </citation>
    <scope>NUCLEOTIDE SEQUENCE [LARGE SCALE GENOMIC DNA]</scope>
    <source>
        <strain evidence="3 4">Jin1</strain>
    </source>
</reference>
<dbReference type="PROSITE" id="PS51257">
    <property type="entry name" value="PROKAR_LIPOPROTEIN"/>
    <property type="match status" value="1"/>
</dbReference>
<evidence type="ECO:0000256" key="2">
    <source>
        <dbReference type="SAM" id="SignalP"/>
    </source>
</evidence>
<keyword evidence="4" id="KW-1185">Reference proteome</keyword>
<organism evidence="3 4">
    <name type="scientific">Chryseolinea lacunae</name>
    <dbReference type="NCBI Taxonomy" id="2801331"/>
    <lineage>
        <taxon>Bacteria</taxon>
        <taxon>Pseudomonadati</taxon>
        <taxon>Bacteroidota</taxon>
        <taxon>Cytophagia</taxon>
        <taxon>Cytophagales</taxon>
        <taxon>Fulvivirgaceae</taxon>
        <taxon>Chryseolinea</taxon>
    </lineage>
</organism>
<accession>A0ABS1L1U7</accession>
<keyword evidence="2" id="KW-0732">Signal</keyword>
<dbReference type="InterPro" id="IPR011990">
    <property type="entry name" value="TPR-like_helical_dom_sf"/>
</dbReference>
<proteinExistence type="predicted"/>
<dbReference type="EMBL" id="JAERRB010000013">
    <property type="protein sequence ID" value="MBL0744907.1"/>
    <property type="molecule type" value="Genomic_DNA"/>
</dbReference>
<dbReference type="Gene3D" id="1.25.40.10">
    <property type="entry name" value="Tetratricopeptide repeat domain"/>
    <property type="match status" value="1"/>
</dbReference>
<feature type="repeat" description="TPR" evidence="1">
    <location>
        <begin position="166"/>
        <end position="199"/>
    </location>
</feature>
<dbReference type="RefSeq" id="WP_202014919.1">
    <property type="nucleotide sequence ID" value="NZ_JAERRB010000013.1"/>
</dbReference>